<gene>
    <name evidence="2" type="ORF">Ctob_005460</name>
</gene>
<protein>
    <submittedName>
        <fullName evidence="2">Uncharacterized protein</fullName>
    </submittedName>
</protein>
<feature type="region of interest" description="Disordered" evidence="1">
    <location>
        <begin position="1"/>
        <end position="41"/>
    </location>
</feature>
<dbReference type="EMBL" id="JWZX01001282">
    <property type="protein sequence ID" value="KOO34242.1"/>
    <property type="molecule type" value="Genomic_DNA"/>
</dbReference>
<evidence type="ECO:0000313" key="3">
    <source>
        <dbReference type="Proteomes" id="UP000037460"/>
    </source>
</evidence>
<dbReference type="Proteomes" id="UP000037460">
    <property type="component" value="Unassembled WGS sequence"/>
</dbReference>
<accession>A0A0M0K6K0</accession>
<comment type="caution">
    <text evidence="2">The sequence shown here is derived from an EMBL/GenBank/DDBJ whole genome shotgun (WGS) entry which is preliminary data.</text>
</comment>
<keyword evidence="3" id="KW-1185">Reference proteome</keyword>
<sequence length="290" mass="32285">MPSTVWSSIVSRLGGNKRAAEEEEDARPAKSRKTKEPSKASYAVTPRQLVMLGGFWEGVPPFNGDEDRLYRWLAEPALWARLVMNDLEPRVQQRIVQLHAGIHDGLDASGFVCWRTLPPLQPGVRVSLRAYGLKGTSVDLPRVTIKQLQFLPSSRFAAAIVETPFPAERLLRSLVNAGKDDELLYIDAIVADRYGAAYRLLCDLVAERRALHPERRLVVVLMSVVSSDCLSRYARWGFSYGGLVGSGSDDKVPLLVDRIDRLLHELKRFEASIAKAHAPSPCSVVDDTMH</sequence>
<reference evidence="3" key="1">
    <citation type="journal article" date="2015" name="PLoS Genet.">
        <title>Genome Sequence and Transcriptome Analyses of Chrysochromulina tobin: Metabolic Tools for Enhanced Algal Fitness in the Prominent Order Prymnesiales (Haptophyceae).</title>
        <authorList>
            <person name="Hovde B.T."/>
            <person name="Deodato C.R."/>
            <person name="Hunsperger H.M."/>
            <person name="Ryken S.A."/>
            <person name="Yost W."/>
            <person name="Jha R.K."/>
            <person name="Patterson J."/>
            <person name="Monnat R.J. Jr."/>
            <person name="Barlow S.B."/>
            <person name="Starkenburg S.R."/>
            <person name="Cattolico R.A."/>
        </authorList>
    </citation>
    <scope>NUCLEOTIDE SEQUENCE</scope>
    <source>
        <strain evidence="3">CCMP291</strain>
    </source>
</reference>
<name>A0A0M0K6K0_9EUKA</name>
<evidence type="ECO:0000313" key="2">
    <source>
        <dbReference type="EMBL" id="KOO34242.1"/>
    </source>
</evidence>
<evidence type="ECO:0000256" key="1">
    <source>
        <dbReference type="SAM" id="MobiDB-lite"/>
    </source>
</evidence>
<dbReference type="AlphaFoldDB" id="A0A0M0K6K0"/>
<feature type="compositionally biased region" description="Polar residues" evidence="1">
    <location>
        <begin position="1"/>
        <end position="10"/>
    </location>
</feature>
<proteinExistence type="predicted"/>
<organism evidence="2 3">
    <name type="scientific">Chrysochromulina tobinii</name>
    <dbReference type="NCBI Taxonomy" id="1460289"/>
    <lineage>
        <taxon>Eukaryota</taxon>
        <taxon>Haptista</taxon>
        <taxon>Haptophyta</taxon>
        <taxon>Prymnesiophyceae</taxon>
        <taxon>Prymnesiales</taxon>
        <taxon>Chrysochromulinaceae</taxon>
        <taxon>Chrysochromulina</taxon>
    </lineage>
</organism>